<evidence type="ECO:0000313" key="1">
    <source>
        <dbReference type="EMBL" id="PON66225.1"/>
    </source>
</evidence>
<gene>
    <name evidence="1" type="ORF">PanWU01x14_110910</name>
</gene>
<keyword evidence="2" id="KW-1185">Reference proteome</keyword>
<dbReference type="Proteomes" id="UP000237105">
    <property type="component" value="Unassembled WGS sequence"/>
</dbReference>
<name>A0A2P5CZ06_PARAD</name>
<dbReference type="OrthoDB" id="695165at2759"/>
<protein>
    <submittedName>
        <fullName evidence="1">Uncharacterized protein</fullName>
    </submittedName>
</protein>
<organism evidence="1 2">
    <name type="scientific">Parasponia andersonii</name>
    <name type="common">Sponia andersonii</name>
    <dbReference type="NCBI Taxonomy" id="3476"/>
    <lineage>
        <taxon>Eukaryota</taxon>
        <taxon>Viridiplantae</taxon>
        <taxon>Streptophyta</taxon>
        <taxon>Embryophyta</taxon>
        <taxon>Tracheophyta</taxon>
        <taxon>Spermatophyta</taxon>
        <taxon>Magnoliopsida</taxon>
        <taxon>eudicotyledons</taxon>
        <taxon>Gunneridae</taxon>
        <taxon>Pentapetalae</taxon>
        <taxon>rosids</taxon>
        <taxon>fabids</taxon>
        <taxon>Rosales</taxon>
        <taxon>Cannabaceae</taxon>
        <taxon>Parasponia</taxon>
    </lineage>
</organism>
<dbReference type="AlphaFoldDB" id="A0A2P5CZ06"/>
<feature type="non-terminal residue" evidence="1">
    <location>
        <position position="177"/>
    </location>
</feature>
<evidence type="ECO:0000313" key="2">
    <source>
        <dbReference type="Proteomes" id="UP000237105"/>
    </source>
</evidence>
<proteinExistence type="predicted"/>
<comment type="caution">
    <text evidence="1">The sequence shown here is derived from an EMBL/GenBank/DDBJ whole genome shotgun (WGS) entry which is preliminary data.</text>
</comment>
<accession>A0A2P5CZ06</accession>
<dbReference type="EMBL" id="JXTB01000081">
    <property type="protein sequence ID" value="PON66225.1"/>
    <property type="molecule type" value="Genomic_DNA"/>
</dbReference>
<sequence length="177" mass="19275">MVVSLELEVVDVETISHEAEVMAGWQCWMHQEKQWQTIPHDETFQASSSSNGGSKVDTAAYLATPEGVMDPSWYADSGATNHVTVDFENLTMKAEYEGTAHNIHFVTLPHTPSSEFSLASTSLSIPVKEIVPVQTSSSQSAKAPAVVAEPWIEAPTNTSQSCHPMVTTIKNGIYKPK</sequence>
<reference evidence="2" key="1">
    <citation type="submission" date="2016-06" db="EMBL/GenBank/DDBJ databases">
        <title>Parallel loss of symbiosis genes in relatives of nitrogen-fixing non-legume Parasponia.</title>
        <authorList>
            <person name="Van Velzen R."/>
            <person name="Holmer R."/>
            <person name="Bu F."/>
            <person name="Rutten L."/>
            <person name="Van Zeijl A."/>
            <person name="Liu W."/>
            <person name="Santuari L."/>
            <person name="Cao Q."/>
            <person name="Sharma T."/>
            <person name="Shen D."/>
            <person name="Roswanjaya Y."/>
            <person name="Wardhani T."/>
            <person name="Kalhor M.S."/>
            <person name="Jansen J."/>
            <person name="Van den Hoogen J."/>
            <person name="Gungor B."/>
            <person name="Hartog M."/>
            <person name="Hontelez J."/>
            <person name="Verver J."/>
            <person name="Yang W.-C."/>
            <person name="Schijlen E."/>
            <person name="Repin R."/>
            <person name="Schilthuizen M."/>
            <person name="Schranz E."/>
            <person name="Heidstra R."/>
            <person name="Miyata K."/>
            <person name="Fedorova E."/>
            <person name="Kohlen W."/>
            <person name="Bisseling T."/>
            <person name="Smit S."/>
            <person name="Geurts R."/>
        </authorList>
    </citation>
    <scope>NUCLEOTIDE SEQUENCE [LARGE SCALE GENOMIC DNA]</scope>
    <source>
        <strain evidence="2">cv. WU1-14</strain>
    </source>
</reference>